<protein>
    <submittedName>
        <fullName evidence="2">3165_t:CDS:1</fullName>
    </submittedName>
</protein>
<feature type="compositionally biased region" description="Basic residues" evidence="1">
    <location>
        <begin position="59"/>
        <end position="80"/>
    </location>
</feature>
<reference evidence="2" key="1">
    <citation type="submission" date="2021-06" db="EMBL/GenBank/DDBJ databases">
        <authorList>
            <person name="Kallberg Y."/>
            <person name="Tangrot J."/>
            <person name="Rosling A."/>
        </authorList>
    </citation>
    <scope>NUCLEOTIDE SEQUENCE</scope>
    <source>
        <strain evidence="2">FL130A</strain>
    </source>
</reference>
<sequence>QQQTSQHHAPSELAHSTSAPIAGTTVNLPPPLALGLGPRNNGNATILNSSVNLGESTTHHHLHHQHHSQPGHNSRQHHVHSVGSPSPSPPPPLSSSNTTSTTAQQHSSHHSQQQPPQFTQQPITFIFERFCPNISNGPPSMHSPTSPMDIIENNNSKSPEISPPISSTTTATATMTHQSQNNNSNLCNNKKKRKQQHQHPQLQTQPPIQQHTPPQYSYKTPMDSPTSIHTHEDSRSEEDYGDNMLIDSASRCEDYDHLMTPLESLKRLLMQFPAMSTTRLNTILPVLLDNDIDDPEILLLIENEKFLRDLRGKNGSEISLGNCLLLWHGIQEYQRQNASNTTVHTPKSYSSASSASYSPPPLNIRPDLVIPRSKRPKLEVANNTTSNSINNSNGNNNNSNTKQRIKAPKLSMSTIEEVHSRVNCVLRVVEEENERRKQISLSQNPPAQASLKFEDFVAELKRTHKIPVAFGTLRDMRFAYILKKLHEVKYKELLSSNRGNVTEFYRTCQEVCEEMFKEDDLEAALPWLELKSKLYYK</sequence>
<feature type="region of interest" description="Disordered" evidence="1">
    <location>
        <begin position="380"/>
        <end position="403"/>
    </location>
</feature>
<name>A0A9N9EGQ9_9GLOM</name>
<feature type="compositionally biased region" description="Low complexity" evidence="1">
    <location>
        <begin position="382"/>
        <end position="401"/>
    </location>
</feature>
<evidence type="ECO:0000313" key="3">
    <source>
        <dbReference type="Proteomes" id="UP000789508"/>
    </source>
</evidence>
<dbReference type="AlphaFoldDB" id="A0A9N9EGQ9"/>
<feature type="compositionally biased region" description="Low complexity" evidence="1">
    <location>
        <begin position="198"/>
        <end position="215"/>
    </location>
</feature>
<feature type="non-terminal residue" evidence="2">
    <location>
        <position position="1"/>
    </location>
</feature>
<feature type="region of interest" description="Disordered" evidence="1">
    <location>
        <begin position="130"/>
        <end position="240"/>
    </location>
</feature>
<keyword evidence="3" id="KW-1185">Reference proteome</keyword>
<organism evidence="2 3">
    <name type="scientific">Ambispora leptoticha</name>
    <dbReference type="NCBI Taxonomy" id="144679"/>
    <lineage>
        <taxon>Eukaryota</taxon>
        <taxon>Fungi</taxon>
        <taxon>Fungi incertae sedis</taxon>
        <taxon>Mucoromycota</taxon>
        <taxon>Glomeromycotina</taxon>
        <taxon>Glomeromycetes</taxon>
        <taxon>Archaeosporales</taxon>
        <taxon>Ambisporaceae</taxon>
        <taxon>Ambispora</taxon>
    </lineage>
</organism>
<dbReference type="EMBL" id="CAJVPS010013563">
    <property type="protein sequence ID" value="CAG8677717.1"/>
    <property type="molecule type" value="Genomic_DNA"/>
</dbReference>
<evidence type="ECO:0000313" key="2">
    <source>
        <dbReference type="EMBL" id="CAG8677717.1"/>
    </source>
</evidence>
<dbReference type="Proteomes" id="UP000789508">
    <property type="component" value="Unassembled WGS sequence"/>
</dbReference>
<feature type="compositionally biased region" description="Polar residues" evidence="1">
    <location>
        <begin position="337"/>
        <end position="347"/>
    </location>
</feature>
<feature type="compositionally biased region" description="Low complexity" evidence="1">
    <location>
        <begin position="348"/>
        <end position="357"/>
    </location>
</feature>
<feature type="compositionally biased region" description="Polar residues" evidence="1">
    <location>
        <begin position="1"/>
        <end position="19"/>
    </location>
</feature>
<evidence type="ECO:0000256" key="1">
    <source>
        <dbReference type="SAM" id="MobiDB-lite"/>
    </source>
</evidence>
<feature type="region of interest" description="Disordered" evidence="1">
    <location>
        <begin position="56"/>
        <end position="117"/>
    </location>
</feature>
<comment type="caution">
    <text evidence="2">The sequence shown here is derived from an EMBL/GenBank/DDBJ whole genome shotgun (WGS) entry which is preliminary data.</text>
</comment>
<dbReference type="OrthoDB" id="2441378at2759"/>
<feature type="region of interest" description="Disordered" evidence="1">
    <location>
        <begin position="337"/>
        <end position="368"/>
    </location>
</feature>
<feature type="compositionally biased region" description="Low complexity" evidence="1">
    <location>
        <begin position="150"/>
        <end position="174"/>
    </location>
</feature>
<feature type="compositionally biased region" description="Polar residues" evidence="1">
    <location>
        <begin position="133"/>
        <end position="146"/>
    </location>
</feature>
<feature type="non-terminal residue" evidence="2">
    <location>
        <position position="537"/>
    </location>
</feature>
<feature type="compositionally biased region" description="Low complexity" evidence="1">
    <location>
        <begin position="94"/>
        <end position="117"/>
    </location>
</feature>
<proteinExistence type="predicted"/>
<feature type="region of interest" description="Disordered" evidence="1">
    <location>
        <begin position="1"/>
        <end position="26"/>
    </location>
</feature>
<gene>
    <name evidence="2" type="ORF">ALEPTO_LOCUS10769</name>
</gene>
<feature type="compositionally biased region" description="Basic and acidic residues" evidence="1">
    <location>
        <begin position="229"/>
        <end position="238"/>
    </location>
</feature>
<accession>A0A9N9EGQ9</accession>